<sequence length="77" mass="8556">MNHVTVRFLGGPADGAVRDLPTEPDGRPPAHWVLSQHDDADAAGINADHLYERAPDTEQDDTWTMRYVRTDPLGMSE</sequence>
<comment type="caution">
    <text evidence="1">The sequence shown here is derived from an EMBL/GenBank/DDBJ whole genome shotgun (WGS) entry which is preliminary data.</text>
</comment>
<proteinExistence type="predicted"/>
<accession>A0ABW3Y8P8</accession>
<gene>
    <name evidence="1" type="ORF">ACFQ4H_05855</name>
</gene>
<dbReference type="Proteomes" id="UP001597260">
    <property type="component" value="Unassembled WGS sequence"/>
</dbReference>
<keyword evidence="2" id="KW-1185">Reference proteome</keyword>
<reference evidence="2" key="1">
    <citation type="journal article" date="2019" name="Int. J. Syst. Evol. Microbiol.">
        <title>The Global Catalogue of Microorganisms (GCM) 10K type strain sequencing project: providing services to taxonomists for standard genome sequencing and annotation.</title>
        <authorList>
            <consortium name="The Broad Institute Genomics Platform"/>
            <consortium name="The Broad Institute Genome Sequencing Center for Infectious Disease"/>
            <person name="Wu L."/>
            <person name="Ma J."/>
        </authorList>
    </citation>
    <scope>NUCLEOTIDE SEQUENCE [LARGE SCALE GENOMIC DNA]</scope>
    <source>
        <strain evidence="2">JCM 31037</strain>
    </source>
</reference>
<evidence type="ECO:0000313" key="1">
    <source>
        <dbReference type="EMBL" id="MFD1320614.1"/>
    </source>
</evidence>
<protein>
    <submittedName>
        <fullName evidence="1">Uncharacterized protein</fullName>
    </submittedName>
</protein>
<name>A0ABW3Y8P8_9ACTN</name>
<evidence type="ECO:0000313" key="2">
    <source>
        <dbReference type="Proteomes" id="UP001597260"/>
    </source>
</evidence>
<dbReference type="RefSeq" id="WP_377567782.1">
    <property type="nucleotide sequence ID" value="NZ_JBHTMP010000006.1"/>
</dbReference>
<dbReference type="EMBL" id="JBHTMP010000006">
    <property type="protein sequence ID" value="MFD1320614.1"/>
    <property type="molecule type" value="Genomic_DNA"/>
</dbReference>
<organism evidence="1 2">
    <name type="scientific">Micromonospora sonneratiae</name>
    <dbReference type="NCBI Taxonomy" id="1184706"/>
    <lineage>
        <taxon>Bacteria</taxon>
        <taxon>Bacillati</taxon>
        <taxon>Actinomycetota</taxon>
        <taxon>Actinomycetes</taxon>
        <taxon>Micromonosporales</taxon>
        <taxon>Micromonosporaceae</taxon>
        <taxon>Micromonospora</taxon>
    </lineage>
</organism>